<evidence type="ECO:0000256" key="1">
    <source>
        <dbReference type="SAM" id="Phobius"/>
    </source>
</evidence>
<keyword evidence="1" id="KW-0472">Membrane</keyword>
<gene>
    <name evidence="3" type="ORF">BJP36_23855</name>
</gene>
<sequence length="206" mass="23085">MQFKPMKLQRTTLILVICAILLGGGVYIYEIQGSEQREAAKTPKKPIFNFTEDEIQSFTINSDDKTLVFERASEPESGWRMTKPKEATASDAVVSFLLNLLAQGKSDRILTVSPDQLPEYGLDKPSATITVKLKNQDSPRLILGNLDFTRSFLYAQVLPLDSKSEQLDVLLVPVDFEYAVSRPLSEWLVNQDKAEEDKPSAAEKTD</sequence>
<reference evidence="3" key="1">
    <citation type="journal article" date="2017" name="Proc. Natl. Acad. Sci. U.S.A.">
        <title>Comparative genomics uncovers the prolific and distinctive metabolic potential of the cyanobacterial genus Moorea.</title>
        <authorList>
            <person name="Leao T."/>
            <person name="Castelao G."/>
            <person name="Korobeynikov A."/>
            <person name="Monroe E.A."/>
            <person name="Podell S."/>
            <person name="Glukhov E."/>
            <person name="Allen E.E."/>
            <person name="Gerwick W.H."/>
            <person name="Gerwick L."/>
        </authorList>
    </citation>
    <scope>NUCLEOTIDE SEQUENCE</scope>
    <source>
        <strain evidence="3">JHB</strain>
    </source>
</reference>
<dbReference type="Proteomes" id="UP000176944">
    <property type="component" value="Chromosome"/>
</dbReference>
<evidence type="ECO:0000313" key="3">
    <source>
        <dbReference type="EMBL" id="AOY84856.2"/>
    </source>
</evidence>
<feature type="transmembrane region" description="Helical" evidence="1">
    <location>
        <begin position="12"/>
        <end position="29"/>
    </location>
</feature>
<dbReference type="Pfam" id="PF14238">
    <property type="entry name" value="DUF4340"/>
    <property type="match status" value="1"/>
</dbReference>
<name>A0A1D9GB30_MOOP1</name>
<reference evidence="3" key="2">
    <citation type="submission" date="2022-10" db="EMBL/GenBank/DDBJ databases">
        <authorList>
            <person name="Ngo T.-E."/>
        </authorList>
    </citation>
    <scope>NUCLEOTIDE SEQUENCE</scope>
    <source>
        <strain evidence="3">JHB</strain>
    </source>
</reference>
<keyword evidence="1" id="KW-1133">Transmembrane helix</keyword>
<proteinExistence type="predicted"/>
<feature type="domain" description="DUF4340" evidence="2">
    <location>
        <begin position="79"/>
        <end position="188"/>
    </location>
</feature>
<accession>A0A1D9GB30</accession>
<protein>
    <submittedName>
        <fullName evidence="3">DUF4340 domain-containing protein</fullName>
    </submittedName>
</protein>
<dbReference type="EMBL" id="CP017708">
    <property type="protein sequence ID" value="AOY84856.2"/>
    <property type="molecule type" value="Genomic_DNA"/>
</dbReference>
<organism evidence="3">
    <name type="scientific">Moorena producens (strain JHB)</name>
    <dbReference type="NCBI Taxonomy" id="1454205"/>
    <lineage>
        <taxon>Bacteria</taxon>
        <taxon>Bacillati</taxon>
        <taxon>Cyanobacteriota</taxon>
        <taxon>Cyanophyceae</taxon>
        <taxon>Coleofasciculales</taxon>
        <taxon>Coleofasciculaceae</taxon>
        <taxon>Moorena</taxon>
    </lineage>
</organism>
<keyword evidence="1" id="KW-0812">Transmembrane</keyword>
<dbReference type="InterPro" id="IPR025641">
    <property type="entry name" value="DUF4340"/>
</dbReference>
<evidence type="ECO:0000259" key="2">
    <source>
        <dbReference type="Pfam" id="PF14238"/>
    </source>
</evidence>
<dbReference type="AlphaFoldDB" id="A0A1D9GB30"/>